<keyword evidence="1" id="KW-0472">Membrane</keyword>
<keyword evidence="4" id="KW-1185">Reference proteome</keyword>
<accession>A0A3D8PL86</accession>
<evidence type="ECO:0000313" key="4">
    <source>
        <dbReference type="Proteomes" id="UP000256520"/>
    </source>
</evidence>
<dbReference type="RefSeq" id="WP_115750824.1">
    <property type="nucleotide sequence ID" value="NZ_PIOD01000021.1"/>
</dbReference>
<organism evidence="3 4">
    <name type="scientific">Oceanobacillus chungangensis</name>
    <dbReference type="NCBI Taxonomy" id="1229152"/>
    <lineage>
        <taxon>Bacteria</taxon>
        <taxon>Bacillati</taxon>
        <taxon>Bacillota</taxon>
        <taxon>Bacilli</taxon>
        <taxon>Bacillales</taxon>
        <taxon>Bacillaceae</taxon>
        <taxon>Oceanobacillus</taxon>
    </lineage>
</organism>
<feature type="domain" description="Restriction endonuclease type II-like" evidence="2">
    <location>
        <begin position="47"/>
        <end position="136"/>
    </location>
</feature>
<name>A0A3D8PL86_9BACI</name>
<feature type="transmembrane region" description="Helical" evidence="1">
    <location>
        <begin position="6"/>
        <end position="25"/>
    </location>
</feature>
<dbReference type="Gene3D" id="3.40.960.10">
    <property type="entry name" value="VSR Endonuclease"/>
    <property type="match status" value="1"/>
</dbReference>
<reference evidence="4" key="1">
    <citation type="submission" date="2017-11" db="EMBL/GenBank/DDBJ databases">
        <authorList>
            <person name="Zhu W."/>
        </authorList>
    </citation>
    <scope>NUCLEOTIDE SEQUENCE [LARGE SCALE GENOMIC DNA]</scope>
    <source>
        <strain evidence="4">CAU 1051</strain>
    </source>
</reference>
<dbReference type="EMBL" id="PIOD01000021">
    <property type="protein sequence ID" value="RDW15945.1"/>
    <property type="molecule type" value="Genomic_DNA"/>
</dbReference>
<dbReference type="Proteomes" id="UP000256520">
    <property type="component" value="Unassembled WGS sequence"/>
</dbReference>
<dbReference type="OrthoDB" id="9757917at2"/>
<keyword evidence="1" id="KW-0812">Transmembrane</keyword>
<protein>
    <recommendedName>
        <fullName evidence="2">Restriction endonuclease type II-like domain-containing protein</fullName>
    </recommendedName>
</protein>
<keyword evidence="1" id="KW-1133">Transmembrane helix</keyword>
<dbReference type="SUPFAM" id="SSF52980">
    <property type="entry name" value="Restriction endonuclease-like"/>
    <property type="match status" value="1"/>
</dbReference>
<dbReference type="AlphaFoldDB" id="A0A3D8PL86"/>
<dbReference type="InterPro" id="IPR049468">
    <property type="entry name" value="Restrct_endonuc-II-like_dom"/>
</dbReference>
<evidence type="ECO:0000256" key="1">
    <source>
        <dbReference type="SAM" id="Phobius"/>
    </source>
</evidence>
<sequence length="138" mass="16129">MDIKIIEYIVFFSMAIITIILAIRFKPTPQEETTYVPDYWRCESPIERRVYQGLVQHGLYPVPQYKQGRYRIDLAFPGSLLAIECDGKAYHSSPEQKAHDRKKDRFLRSKGWTVLRFTGTKIHRDLPGVVSKIKDNLN</sequence>
<dbReference type="Pfam" id="PF18741">
    <property type="entry name" value="MTES_1575"/>
    <property type="match status" value="1"/>
</dbReference>
<proteinExistence type="predicted"/>
<evidence type="ECO:0000313" key="3">
    <source>
        <dbReference type="EMBL" id="RDW15945.1"/>
    </source>
</evidence>
<dbReference type="InterPro" id="IPR011335">
    <property type="entry name" value="Restrct_endonuc-II-like"/>
</dbReference>
<evidence type="ECO:0000259" key="2">
    <source>
        <dbReference type="Pfam" id="PF18741"/>
    </source>
</evidence>
<comment type="caution">
    <text evidence="3">The sequence shown here is derived from an EMBL/GenBank/DDBJ whole genome shotgun (WGS) entry which is preliminary data.</text>
</comment>
<gene>
    <name evidence="3" type="ORF">CWR45_15735</name>
</gene>